<dbReference type="EMBL" id="CP002299">
    <property type="protein sequence ID" value="ADP79765.1"/>
    <property type="molecule type" value="Genomic_DNA"/>
</dbReference>
<dbReference type="eggNOG" id="COG3220">
    <property type="taxonomic scope" value="Bacteria"/>
</dbReference>
<accession>E3JA63</accession>
<dbReference type="AlphaFoldDB" id="E3JA63"/>
<evidence type="ECO:0000313" key="2">
    <source>
        <dbReference type="EMBL" id="ADP79765.1"/>
    </source>
</evidence>
<dbReference type="Pfam" id="PF26136">
    <property type="entry name" value="SCO6045_C"/>
    <property type="match status" value="1"/>
</dbReference>
<dbReference type="Proteomes" id="UP000002484">
    <property type="component" value="Chromosome"/>
</dbReference>
<sequence>MAAARVAGVAEADPSGARERLAAGQAALLAALVDGGPDPAGFDQGALDATRRALLDKRRGDVARRWPALAAEPGFAGSFRAWAAGRPTEGSYADGLAFGLAHGADLSTDARRELLRARAQRRRFAVLVDRGDGRTLVALRAPVLGTVIPR</sequence>
<dbReference type="OrthoDB" id="3218481at2"/>
<evidence type="ECO:0000259" key="1">
    <source>
        <dbReference type="Pfam" id="PF26136"/>
    </source>
</evidence>
<proteinExistence type="predicted"/>
<gene>
    <name evidence="2" type="ordered locus">FraEuI1c_1708</name>
</gene>
<dbReference type="InParanoid" id="E3JA63"/>
<dbReference type="KEGG" id="fri:FraEuI1c_1708"/>
<keyword evidence="3" id="KW-1185">Reference proteome</keyword>
<reference evidence="2 3" key="1">
    <citation type="submission" date="2010-10" db="EMBL/GenBank/DDBJ databases">
        <title>Complete sequence of Frankia sp. EuI1c.</title>
        <authorList>
            <consortium name="US DOE Joint Genome Institute"/>
            <person name="Lucas S."/>
            <person name="Copeland A."/>
            <person name="Lapidus A."/>
            <person name="Cheng J.-F."/>
            <person name="Bruce D."/>
            <person name="Goodwin L."/>
            <person name="Pitluck S."/>
            <person name="Chertkov O."/>
            <person name="Detter J.C."/>
            <person name="Han C."/>
            <person name="Tapia R."/>
            <person name="Land M."/>
            <person name="Hauser L."/>
            <person name="Jeffries C."/>
            <person name="Kyrpides N."/>
            <person name="Ivanova N."/>
            <person name="Mikhailova N."/>
            <person name="Beauchemin N."/>
            <person name="Sen A."/>
            <person name="Sur S.A."/>
            <person name="Gtari M."/>
            <person name="Wall L."/>
            <person name="Tisa L."/>
            <person name="Woyke T."/>
        </authorList>
    </citation>
    <scope>NUCLEOTIDE SEQUENCE [LARGE SCALE GENOMIC DNA]</scope>
    <source>
        <strain evidence="3">DSM 45817 / CECT 9037 / EuI1c</strain>
    </source>
</reference>
<dbReference type="STRING" id="298654.FraEuI1c_1708"/>
<protein>
    <recommendedName>
        <fullName evidence="1">SCO6045-like C-terminal domain-containing protein</fullName>
    </recommendedName>
</protein>
<dbReference type="HOGENOM" id="CLU_121887_0_0_11"/>
<organism evidence="2 3">
    <name type="scientific">Pseudofrankia inefficax (strain DSM 45817 / CECT 9037 / DDB 130130 / EuI1c)</name>
    <name type="common">Frankia inefficax</name>
    <dbReference type="NCBI Taxonomy" id="298654"/>
    <lineage>
        <taxon>Bacteria</taxon>
        <taxon>Bacillati</taxon>
        <taxon>Actinomycetota</taxon>
        <taxon>Actinomycetes</taxon>
        <taxon>Frankiales</taxon>
        <taxon>Frankiaceae</taxon>
        <taxon>Pseudofrankia</taxon>
    </lineage>
</organism>
<dbReference type="InterPro" id="IPR058711">
    <property type="entry name" value="SCO6045-like_C"/>
</dbReference>
<evidence type="ECO:0000313" key="3">
    <source>
        <dbReference type="Proteomes" id="UP000002484"/>
    </source>
</evidence>
<feature type="domain" description="SCO6045-like C-terminal" evidence="1">
    <location>
        <begin position="22"/>
        <end position="99"/>
    </location>
</feature>
<name>E3JA63_PSEI1</name>